<dbReference type="GO" id="GO:0005524">
    <property type="term" value="F:ATP binding"/>
    <property type="evidence" value="ECO:0007669"/>
    <property type="project" value="UniProtKB-KW"/>
</dbReference>
<dbReference type="PANTHER" id="PTHR43384">
    <property type="entry name" value="SEPTUM SITE-DETERMINING PROTEIN MIND HOMOLOG, CHLOROPLASTIC-RELATED"/>
    <property type="match status" value="1"/>
</dbReference>
<dbReference type="SUPFAM" id="SSF52540">
    <property type="entry name" value="P-loop containing nucleoside triphosphate hydrolases"/>
    <property type="match status" value="1"/>
</dbReference>
<keyword evidence="1" id="KW-0547">Nucleotide-binding</keyword>
<proteinExistence type="predicted"/>
<dbReference type="GO" id="GO:0005829">
    <property type="term" value="C:cytosol"/>
    <property type="evidence" value="ECO:0007669"/>
    <property type="project" value="TreeGrafter"/>
</dbReference>
<evidence type="ECO:0000256" key="1">
    <source>
        <dbReference type="ARBA" id="ARBA00022741"/>
    </source>
</evidence>
<name>A0A6J4J3R7_9ACTN</name>
<gene>
    <name evidence="4" type="ORF">AVDCRST_MAG10-3047</name>
</gene>
<evidence type="ECO:0000313" key="4">
    <source>
        <dbReference type="EMBL" id="CAA9267501.1"/>
    </source>
</evidence>
<dbReference type="GO" id="GO:0051782">
    <property type="term" value="P:negative regulation of cell division"/>
    <property type="evidence" value="ECO:0007669"/>
    <property type="project" value="TreeGrafter"/>
</dbReference>
<reference evidence="4" key="1">
    <citation type="submission" date="2020-02" db="EMBL/GenBank/DDBJ databases">
        <authorList>
            <person name="Meier V. D."/>
        </authorList>
    </citation>
    <scope>NUCLEOTIDE SEQUENCE</scope>
    <source>
        <strain evidence="4">AVDCRST_MAG10</strain>
    </source>
</reference>
<feature type="domain" description="CobQ/CobB/MinD/ParA nucleotide binding" evidence="3">
    <location>
        <begin position="5"/>
        <end position="46"/>
    </location>
</feature>
<dbReference type="Gene3D" id="3.40.50.300">
    <property type="entry name" value="P-loop containing nucleotide triphosphate hydrolases"/>
    <property type="match status" value="1"/>
</dbReference>
<sequence length="104" mass="10636">MRLGISGKGGVGKTTISAVLSRTLARNGHRVIAIDCDSDPNLGANIGLGEEGAAKLRPFLDQSGPRRRVPEGLSPVQLLEQYGTPGPDGTTILLGAMAEKAGSG</sequence>
<evidence type="ECO:0000259" key="3">
    <source>
        <dbReference type="Pfam" id="PF01656"/>
    </source>
</evidence>
<dbReference type="InterPro" id="IPR002586">
    <property type="entry name" value="CobQ/CobB/MinD/ParA_Nub-bd_dom"/>
</dbReference>
<dbReference type="InterPro" id="IPR027417">
    <property type="entry name" value="P-loop_NTPase"/>
</dbReference>
<dbReference type="GO" id="GO:0016887">
    <property type="term" value="F:ATP hydrolysis activity"/>
    <property type="evidence" value="ECO:0007669"/>
    <property type="project" value="TreeGrafter"/>
</dbReference>
<dbReference type="AlphaFoldDB" id="A0A6J4J3R7"/>
<organism evidence="4">
    <name type="scientific">uncultured Acidimicrobiales bacterium</name>
    <dbReference type="NCBI Taxonomy" id="310071"/>
    <lineage>
        <taxon>Bacteria</taxon>
        <taxon>Bacillati</taxon>
        <taxon>Actinomycetota</taxon>
        <taxon>Acidimicrobiia</taxon>
        <taxon>Acidimicrobiales</taxon>
        <taxon>environmental samples</taxon>
    </lineage>
</organism>
<dbReference type="Pfam" id="PF01656">
    <property type="entry name" value="CbiA"/>
    <property type="match status" value="1"/>
</dbReference>
<protein>
    <recommendedName>
        <fullName evidence="3">CobQ/CobB/MinD/ParA nucleotide binding domain-containing protein</fullName>
    </recommendedName>
</protein>
<keyword evidence="2" id="KW-0067">ATP-binding</keyword>
<dbReference type="PANTHER" id="PTHR43384:SF6">
    <property type="entry name" value="SEPTUM SITE-DETERMINING PROTEIN MIND HOMOLOG, CHLOROPLASTIC"/>
    <property type="match status" value="1"/>
</dbReference>
<accession>A0A6J4J3R7</accession>
<dbReference type="InterPro" id="IPR050625">
    <property type="entry name" value="ParA/MinD_ATPase"/>
</dbReference>
<evidence type="ECO:0000256" key="2">
    <source>
        <dbReference type="ARBA" id="ARBA00022840"/>
    </source>
</evidence>
<dbReference type="EMBL" id="CADCTB010000190">
    <property type="protein sequence ID" value="CAA9267501.1"/>
    <property type="molecule type" value="Genomic_DNA"/>
</dbReference>
<dbReference type="GO" id="GO:0009898">
    <property type="term" value="C:cytoplasmic side of plasma membrane"/>
    <property type="evidence" value="ECO:0007669"/>
    <property type="project" value="TreeGrafter"/>
</dbReference>